<dbReference type="InterPro" id="IPR050508">
    <property type="entry name" value="Methyltransf_Superfamily"/>
</dbReference>
<dbReference type="EMBL" id="CP046400">
    <property type="protein sequence ID" value="QGY39161.1"/>
    <property type="molecule type" value="Genomic_DNA"/>
</dbReference>
<gene>
    <name evidence="2" type="ORF">GM415_03160</name>
</gene>
<protein>
    <submittedName>
        <fullName evidence="2">Methyltransferase domain-containing protein</fullName>
    </submittedName>
</protein>
<dbReference type="GO" id="GO:0032259">
    <property type="term" value="P:methylation"/>
    <property type="evidence" value="ECO:0007669"/>
    <property type="project" value="UniProtKB-KW"/>
</dbReference>
<evidence type="ECO:0000313" key="3">
    <source>
        <dbReference type="Proteomes" id="UP000428328"/>
    </source>
</evidence>
<dbReference type="InterPro" id="IPR029063">
    <property type="entry name" value="SAM-dependent_MTases_sf"/>
</dbReference>
<dbReference type="InterPro" id="IPR041698">
    <property type="entry name" value="Methyltransf_25"/>
</dbReference>
<sequence length="205" mass="22016">MTPVDEYARYATLYDPLIGPFLRPLHAGALDALGLERGGTMVDLCCGTGLLAGLAARRGLRPLGVDVSGAMLEVARRKHPAIPFLRGDASDTGLPEGAFGGVTLSFALHEKPEATARAIFREAMRLVRPGGVVAVADYVLPPKGTSRWTGWGIRLVERMAGETHHTCFRHFMARGGTAAFLEREGGYDECIPFMSGWAGVLTVHK</sequence>
<dbReference type="Proteomes" id="UP000428328">
    <property type="component" value="Chromosome"/>
</dbReference>
<dbReference type="CDD" id="cd02440">
    <property type="entry name" value="AdoMet_MTases"/>
    <property type="match status" value="1"/>
</dbReference>
<keyword evidence="2" id="KW-0489">Methyltransferase</keyword>
<dbReference type="GO" id="GO:0008168">
    <property type="term" value="F:methyltransferase activity"/>
    <property type="evidence" value="ECO:0007669"/>
    <property type="project" value="UniProtKB-KW"/>
</dbReference>
<accession>A0A6I6JAR5</accession>
<reference evidence="2 3" key="1">
    <citation type="submission" date="2019-11" db="EMBL/GenBank/DDBJ databases">
        <authorList>
            <person name="Zheng R.K."/>
            <person name="Sun C.M."/>
        </authorList>
    </citation>
    <scope>NUCLEOTIDE SEQUENCE [LARGE SCALE GENOMIC DNA]</scope>
    <source>
        <strain evidence="2 3">SRB007</strain>
    </source>
</reference>
<keyword evidence="2" id="KW-0808">Transferase</keyword>
<dbReference type="SUPFAM" id="SSF53335">
    <property type="entry name" value="S-adenosyl-L-methionine-dependent methyltransferases"/>
    <property type="match status" value="1"/>
</dbReference>
<evidence type="ECO:0000313" key="2">
    <source>
        <dbReference type="EMBL" id="QGY39161.1"/>
    </source>
</evidence>
<proteinExistence type="predicted"/>
<evidence type="ECO:0000259" key="1">
    <source>
        <dbReference type="Pfam" id="PF13649"/>
    </source>
</evidence>
<dbReference type="PANTHER" id="PTHR42912">
    <property type="entry name" value="METHYLTRANSFERASE"/>
    <property type="match status" value="1"/>
</dbReference>
<dbReference type="KEGG" id="psel:GM415_03160"/>
<dbReference type="RefSeq" id="WP_158946386.1">
    <property type="nucleotide sequence ID" value="NZ_CP046400.1"/>
</dbReference>
<dbReference type="AlphaFoldDB" id="A0A6I6JAR5"/>
<feature type="domain" description="Methyltransferase" evidence="1">
    <location>
        <begin position="42"/>
        <end position="131"/>
    </location>
</feature>
<keyword evidence="3" id="KW-1185">Reference proteome</keyword>
<dbReference type="Pfam" id="PF13649">
    <property type="entry name" value="Methyltransf_25"/>
    <property type="match status" value="1"/>
</dbReference>
<organism evidence="2 3">
    <name type="scientific">Pseudodesulfovibrio cashew</name>
    <dbReference type="NCBI Taxonomy" id="2678688"/>
    <lineage>
        <taxon>Bacteria</taxon>
        <taxon>Pseudomonadati</taxon>
        <taxon>Thermodesulfobacteriota</taxon>
        <taxon>Desulfovibrionia</taxon>
        <taxon>Desulfovibrionales</taxon>
        <taxon>Desulfovibrionaceae</taxon>
    </lineage>
</organism>
<name>A0A6I6JAR5_9BACT</name>
<dbReference type="Gene3D" id="3.40.50.150">
    <property type="entry name" value="Vaccinia Virus protein VP39"/>
    <property type="match status" value="1"/>
</dbReference>